<evidence type="ECO:0000256" key="10">
    <source>
        <dbReference type="ARBA" id="ARBA00023326"/>
    </source>
</evidence>
<keyword evidence="6" id="KW-0378">Hydrolase</keyword>
<gene>
    <name evidence="13 15" type="ORF">P152DRAFT_455017</name>
</gene>
<evidence type="ECO:0000256" key="6">
    <source>
        <dbReference type="ARBA" id="ARBA00022801"/>
    </source>
</evidence>
<dbReference type="OrthoDB" id="5339822at2759"/>
<evidence type="ECO:0000256" key="12">
    <source>
        <dbReference type="SAM" id="SignalP"/>
    </source>
</evidence>
<dbReference type="GeneID" id="54419273"/>
<keyword evidence="8" id="KW-0326">Glycosidase</keyword>
<dbReference type="RefSeq" id="XP_033536927.1">
    <property type="nucleotide sequence ID" value="XM_033678703.1"/>
</dbReference>
<dbReference type="Proteomes" id="UP000504638">
    <property type="component" value="Unplaced"/>
</dbReference>
<keyword evidence="9" id="KW-0961">Cell wall biogenesis/degradation</keyword>
<evidence type="ECO:0000256" key="4">
    <source>
        <dbReference type="ARBA" id="ARBA00022525"/>
    </source>
</evidence>
<dbReference type="AlphaFoldDB" id="A0A6G1GBI1"/>
<accession>A0A6G1GBI1</accession>
<feature type="chain" id="PRO_5044631973" evidence="12">
    <location>
        <begin position="17"/>
        <end position="391"/>
    </location>
</feature>
<feature type="region of interest" description="Disordered" evidence="11">
    <location>
        <begin position="70"/>
        <end position="117"/>
    </location>
</feature>
<keyword evidence="4" id="KW-0964">Secreted</keyword>
<evidence type="ECO:0000256" key="2">
    <source>
        <dbReference type="ARBA" id="ARBA00010579"/>
    </source>
</evidence>
<feature type="compositionally biased region" description="Pro residues" evidence="11">
    <location>
        <begin position="76"/>
        <end position="86"/>
    </location>
</feature>
<evidence type="ECO:0000256" key="9">
    <source>
        <dbReference type="ARBA" id="ARBA00023316"/>
    </source>
</evidence>
<evidence type="ECO:0000313" key="15">
    <source>
        <dbReference type="RefSeq" id="XP_033536927.1"/>
    </source>
</evidence>
<feature type="signal peptide" evidence="12">
    <location>
        <begin position="1"/>
        <end position="16"/>
    </location>
</feature>
<dbReference type="GO" id="GO:0009986">
    <property type="term" value="C:cell surface"/>
    <property type="evidence" value="ECO:0007669"/>
    <property type="project" value="TreeGrafter"/>
</dbReference>
<organism evidence="13">
    <name type="scientific">Eremomyces bilateralis CBS 781.70</name>
    <dbReference type="NCBI Taxonomy" id="1392243"/>
    <lineage>
        <taxon>Eukaryota</taxon>
        <taxon>Fungi</taxon>
        <taxon>Dikarya</taxon>
        <taxon>Ascomycota</taxon>
        <taxon>Pezizomycotina</taxon>
        <taxon>Dothideomycetes</taxon>
        <taxon>Dothideomycetes incertae sedis</taxon>
        <taxon>Eremomycetales</taxon>
        <taxon>Eremomycetaceae</taxon>
        <taxon>Eremomyces</taxon>
    </lineage>
</organism>
<dbReference type="PANTHER" id="PTHR31316:SF0">
    <property type="entry name" value="SECRETED BETA-GLUCOSIDASE SIM1-RELATED"/>
    <property type="match status" value="1"/>
</dbReference>
<dbReference type="GO" id="GO:0009277">
    <property type="term" value="C:fungal-type cell wall"/>
    <property type="evidence" value="ECO:0007669"/>
    <property type="project" value="TreeGrafter"/>
</dbReference>
<evidence type="ECO:0000313" key="14">
    <source>
        <dbReference type="Proteomes" id="UP000504638"/>
    </source>
</evidence>
<reference evidence="15" key="3">
    <citation type="submission" date="2025-04" db="UniProtKB">
        <authorList>
            <consortium name="RefSeq"/>
        </authorList>
    </citation>
    <scope>IDENTIFICATION</scope>
    <source>
        <strain evidence="15">CBS 781.70</strain>
    </source>
</reference>
<evidence type="ECO:0000256" key="1">
    <source>
        <dbReference type="ARBA" id="ARBA00004191"/>
    </source>
</evidence>
<dbReference type="GO" id="GO:0031505">
    <property type="term" value="P:fungal-type cell wall organization"/>
    <property type="evidence" value="ECO:0007669"/>
    <property type="project" value="TreeGrafter"/>
</dbReference>
<evidence type="ECO:0000256" key="5">
    <source>
        <dbReference type="ARBA" id="ARBA00022729"/>
    </source>
</evidence>
<dbReference type="InterPro" id="IPR051526">
    <property type="entry name" value="Beta-Glucosidase_SUN"/>
</dbReference>
<evidence type="ECO:0000256" key="7">
    <source>
        <dbReference type="ARBA" id="ARBA00023277"/>
    </source>
</evidence>
<evidence type="ECO:0000256" key="3">
    <source>
        <dbReference type="ARBA" id="ARBA00022512"/>
    </source>
</evidence>
<dbReference type="PANTHER" id="PTHR31316">
    <property type="entry name" value="BETA-GLUCOSIDASE-LIKE PROTEIN NCA3, MITOCHONDRIAL-RELATED"/>
    <property type="match status" value="1"/>
</dbReference>
<keyword evidence="7" id="KW-0119">Carbohydrate metabolism</keyword>
<proteinExistence type="inferred from homology"/>
<keyword evidence="10" id="KW-0624">Polysaccharide degradation</keyword>
<evidence type="ECO:0000256" key="11">
    <source>
        <dbReference type="SAM" id="MobiDB-lite"/>
    </source>
</evidence>
<comment type="similarity">
    <text evidence="2">Belongs to the SUN family.</text>
</comment>
<dbReference type="InterPro" id="IPR005556">
    <property type="entry name" value="SUN"/>
</dbReference>
<keyword evidence="5 12" id="KW-0732">Signal</keyword>
<evidence type="ECO:0000256" key="8">
    <source>
        <dbReference type="ARBA" id="ARBA00023295"/>
    </source>
</evidence>
<name>A0A6G1GBI1_9PEZI</name>
<keyword evidence="3" id="KW-0134">Cell wall</keyword>
<protein>
    <submittedName>
        <fullName evidence="13 15">SUN-domain-containing protein</fullName>
    </submittedName>
</protein>
<dbReference type="GO" id="GO:0000272">
    <property type="term" value="P:polysaccharide catabolic process"/>
    <property type="evidence" value="ECO:0007669"/>
    <property type="project" value="UniProtKB-KW"/>
</dbReference>
<dbReference type="EMBL" id="ML975151">
    <property type="protein sequence ID" value="KAF1815296.1"/>
    <property type="molecule type" value="Genomic_DNA"/>
</dbReference>
<dbReference type="GO" id="GO:0016798">
    <property type="term" value="F:hydrolase activity, acting on glycosyl bonds"/>
    <property type="evidence" value="ECO:0007669"/>
    <property type="project" value="UniProtKB-KW"/>
</dbReference>
<evidence type="ECO:0000313" key="13">
    <source>
        <dbReference type="EMBL" id="KAF1815296.1"/>
    </source>
</evidence>
<reference evidence="15" key="2">
    <citation type="submission" date="2020-04" db="EMBL/GenBank/DDBJ databases">
        <authorList>
            <consortium name="NCBI Genome Project"/>
        </authorList>
    </citation>
    <scope>NUCLEOTIDE SEQUENCE</scope>
    <source>
        <strain evidence="15">CBS 781.70</strain>
    </source>
</reference>
<dbReference type="Pfam" id="PF03856">
    <property type="entry name" value="SUN"/>
    <property type="match status" value="1"/>
</dbReference>
<keyword evidence="14" id="KW-1185">Reference proteome</keyword>
<sequence>MKTAAVLSLLAAVAVAKPHPHGHAQFHKRECANPTVVVVYELDGGLIDDVEAQGGVKNGTLRMEDGGDVQIAAKPEPTPSPSPAPASQPVQKAQEKPQVSESSFSSGGGGDASDFPDGELDCSVFPEKYGAVKIPWTNLGGWTGVQKPNEVSTTGFNDIMTVTTSQCEDGNCCVEGAYCSYACKPGYQKVQWPDMQGATGQSVGGLLCKDGKLRVTSSKTKQLCGKGTDKVSVKVKNKMGKNVAICRTDYPGTEAETVPVDAQPGTEVPLTCPDADNFYNWQGTKTSAQYYANPAGVSVEDGCQWGKPGGNTGNYAPMNFGVGFRDGSAWISIFQNVPTTNEKQKYTVRLEGDGMSGTCEYKDGQYCSDTGCNEKGCTVSIASGTIYYILE</sequence>
<comment type="subcellular location">
    <subcellularLocation>
        <location evidence="1">Secreted</location>
        <location evidence="1">Cell wall</location>
    </subcellularLocation>
</comment>
<reference evidence="13 15" key="1">
    <citation type="submission" date="2020-01" db="EMBL/GenBank/DDBJ databases">
        <authorList>
            <consortium name="DOE Joint Genome Institute"/>
            <person name="Haridas S."/>
            <person name="Albert R."/>
            <person name="Binder M."/>
            <person name="Bloem J."/>
            <person name="Labutti K."/>
            <person name="Salamov A."/>
            <person name="Andreopoulos B."/>
            <person name="Baker S.E."/>
            <person name="Barry K."/>
            <person name="Bills G."/>
            <person name="Bluhm B.H."/>
            <person name="Cannon C."/>
            <person name="Castanera R."/>
            <person name="Culley D.E."/>
            <person name="Daum C."/>
            <person name="Ezra D."/>
            <person name="Gonzalez J.B."/>
            <person name="Henrissat B."/>
            <person name="Kuo A."/>
            <person name="Liang C."/>
            <person name="Lipzen A."/>
            <person name="Lutzoni F."/>
            <person name="Magnuson J."/>
            <person name="Mondo S."/>
            <person name="Nolan M."/>
            <person name="Ohm R."/>
            <person name="Pangilinan J."/>
            <person name="Park H.-J."/>
            <person name="Ramirez L."/>
            <person name="Alfaro M."/>
            <person name="Sun H."/>
            <person name="Tritt A."/>
            <person name="Yoshinaga Y."/>
            <person name="Zwiers L.-H."/>
            <person name="Turgeon B.G."/>
            <person name="Goodwin S.B."/>
            <person name="Spatafora J.W."/>
            <person name="Crous P.W."/>
            <person name="Grigoriev I.V."/>
        </authorList>
    </citation>
    <scope>NUCLEOTIDE SEQUENCE</scope>
    <source>
        <strain evidence="13 15">CBS 781.70</strain>
    </source>
</reference>